<dbReference type="AlphaFoldDB" id="A0A7W5AMM5"/>
<evidence type="ECO:0000313" key="1">
    <source>
        <dbReference type="EMBL" id="MBB3099091.1"/>
    </source>
</evidence>
<comment type="caution">
    <text evidence="1">The sequence shown here is derived from an EMBL/GenBank/DDBJ whole genome shotgun (WGS) entry which is preliminary data.</text>
</comment>
<evidence type="ECO:0000313" key="2">
    <source>
        <dbReference type="Proteomes" id="UP000590749"/>
    </source>
</evidence>
<protein>
    <recommendedName>
        <fullName evidence="3">Protein ImuA</fullName>
    </recommendedName>
</protein>
<name>A0A7W5AMM5_9ACTN</name>
<organism evidence="1 2">
    <name type="scientific">Actinoplanes campanulatus</name>
    <dbReference type="NCBI Taxonomy" id="113559"/>
    <lineage>
        <taxon>Bacteria</taxon>
        <taxon>Bacillati</taxon>
        <taxon>Actinomycetota</taxon>
        <taxon>Actinomycetes</taxon>
        <taxon>Micromonosporales</taxon>
        <taxon>Micromonosporaceae</taxon>
        <taxon>Actinoplanes</taxon>
    </lineage>
</organism>
<gene>
    <name evidence="1" type="ORF">FHR83_006797</name>
</gene>
<accession>A0A7W5AMM5</accession>
<dbReference type="RefSeq" id="WP_183225166.1">
    <property type="nucleotide sequence ID" value="NZ_BMPW01000020.1"/>
</dbReference>
<reference evidence="1 2" key="1">
    <citation type="submission" date="2020-08" db="EMBL/GenBank/DDBJ databases">
        <title>Genomic Encyclopedia of Type Strains, Phase III (KMG-III): the genomes of soil and plant-associated and newly described type strains.</title>
        <authorList>
            <person name="Whitman W."/>
        </authorList>
    </citation>
    <scope>NUCLEOTIDE SEQUENCE [LARGE SCALE GENOMIC DNA]</scope>
    <source>
        <strain evidence="1 2">CECT 3287</strain>
    </source>
</reference>
<dbReference type="Proteomes" id="UP000590749">
    <property type="component" value="Unassembled WGS sequence"/>
</dbReference>
<evidence type="ECO:0008006" key="3">
    <source>
        <dbReference type="Google" id="ProtNLM"/>
    </source>
</evidence>
<proteinExistence type="predicted"/>
<keyword evidence="2" id="KW-1185">Reference proteome</keyword>
<sequence length="280" mass="29148">MAPWNGGLIGDVDDVHAALARVNQQAQTRGTTALLTQPVTTGDDITPATTQLLPCDPQILPLLPWTGLRRGTTIAAVGSTSLLITLLAAAMRDTGSWAAVVGKPEFGCLAAAEAGVPLDRLALVPEPGPDWPTIVASLLDGIDLVAVQPPPGTSDTVMKALSARARQKGAVLIPTRAWTGAEVVLEVTGRRWHGLRDGGGRLRDSQIDVRAAGRGRAVRPKTATLAVGDTRPPIQIPASPVDAGPPPAAGNALWERVEPLPPPADLWAGMRVPVTGRRLS</sequence>
<dbReference type="EMBL" id="JACHXF010000017">
    <property type="protein sequence ID" value="MBB3099091.1"/>
    <property type="molecule type" value="Genomic_DNA"/>
</dbReference>